<dbReference type="CDD" id="cd00537">
    <property type="entry name" value="MTHFR"/>
    <property type="match status" value="1"/>
</dbReference>
<dbReference type="UniPathway" id="UPA00193"/>
<dbReference type="Ensembl" id="ENSCINT00000013160.3">
    <property type="protein sequence ID" value="ENSCINP00000013160.3"/>
    <property type="gene ID" value="ENSCING00000006388.3"/>
</dbReference>
<evidence type="ECO:0000256" key="8">
    <source>
        <dbReference type="ARBA" id="ARBA00047751"/>
    </source>
</evidence>
<proteinExistence type="inferred from homology"/>
<feature type="domain" description="MTHFR SAM-binding regulatory" evidence="10">
    <location>
        <begin position="323"/>
        <end position="621"/>
    </location>
</feature>
<evidence type="ECO:0000313" key="11">
    <source>
        <dbReference type="Ensembl" id="ENSCINP00000013160.3"/>
    </source>
</evidence>
<keyword evidence="4" id="KW-0285">Flavoprotein</keyword>
<dbReference type="GO" id="GO:0004489">
    <property type="term" value="F:methylenetetrahydrofolate reductase [NAD(P)H] activity"/>
    <property type="evidence" value="ECO:0000318"/>
    <property type="project" value="GO_Central"/>
</dbReference>
<comment type="catalytic activity">
    <reaction evidence="8">
        <text>(6S)-5-methyl-5,6,7,8-tetrahydrofolate + NADP(+) = (6R)-5,10-methylene-5,6,7,8-tetrahydrofolate + NADPH + H(+)</text>
        <dbReference type="Rhea" id="RHEA:19817"/>
        <dbReference type="ChEBI" id="CHEBI:15378"/>
        <dbReference type="ChEBI" id="CHEBI:15636"/>
        <dbReference type="ChEBI" id="CHEBI:18608"/>
        <dbReference type="ChEBI" id="CHEBI:57783"/>
        <dbReference type="ChEBI" id="CHEBI:58349"/>
        <dbReference type="EC" id="1.5.1.53"/>
    </reaction>
    <physiologicalReaction direction="right-to-left" evidence="8">
        <dbReference type="Rhea" id="RHEA:19819"/>
    </physiologicalReaction>
</comment>
<dbReference type="GO" id="GO:0005829">
    <property type="term" value="C:cytosol"/>
    <property type="evidence" value="ECO:0000318"/>
    <property type="project" value="GO_Central"/>
</dbReference>
<dbReference type="OMA" id="AWKEEFY"/>
<dbReference type="GO" id="GO:0009086">
    <property type="term" value="P:methionine biosynthetic process"/>
    <property type="evidence" value="ECO:0000318"/>
    <property type="project" value="GO_Central"/>
</dbReference>
<keyword evidence="5" id="KW-0274">FAD</keyword>
<dbReference type="SUPFAM" id="SSF51730">
    <property type="entry name" value="FAD-linked oxidoreductase"/>
    <property type="match status" value="1"/>
</dbReference>
<gene>
    <name evidence="11" type="primary">LOC100180174</name>
</gene>
<evidence type="ECO:0000256" key="5">
    <source>
        <dbReference type="ARBA" id="ARBA00022827"/>
    </source>
</evidence>
<evidence type="ECO:0000256" key="3">
    <source>
        <dbReference type="ARBA" id="ARBA00006743"/>
    </source>
</evidence>
<reference evidence="11" key="4">
    <citation type="submission" date="2025-09" db="UniProtKB">
        <authorList>
            <consortium name="Ensembl"/>
        </authorList>
    </citation>
    <scope>IDENTIFICATION</scope>
</reference>
<sequence length="650" mass="73115">MSPVTNGINGHDFTVESLADKILSRVESNDPFFSLEFFPPRTEQGAANLIGRFDRMRAGGPLFVDITWHPAGDPGSDKITSSTKIAGTVLNYCGLDTMLHMTCVKQTKETIKKNLEKTKNLGIRNILALRGGISPNADADESWGYQEGGFNYGVDLVRFIKQEYGDAFSICVAGYPNGHPDSTSYQDDLLHLKEKIDAGGQFIITQLFFTAEEFLTFVKDCREIGIDCPIIPGIFPIQTNRSLVQLTKLSKLSIPEEIQKVIEPIKDNDAAIRKYGIDLATDMCRTLLNSGKVHGLHMYTLNLETATIQILKNLGLWCQDVAKPLPWKTSANPERRENETVRPIFWCDRPKSYIHRTQGWDEFPNGRWGDSASPAFGELKDYHLFFLRSRTAKDKLRSLWGKELTSEADVWKVFKHFITGAVNENGVKVTETPWNDDGLSPETNVLSSTLSRYNELGVLTINSQPNVNAVPSTHPIYGWGDKGGYISQKAYLEFFINKHYAEALKTVLPKYHPRVNYHMINKCGTTDHTNADRSNPNAVTWGIFAGKEIIQPTVVDPVSFIVWKDEAFGLWHERWASLYEKGSKSREIINDIADNYYLVNLVDNDYPADSILWEVLDEMLAASQKVDMGKKSNGVCGENGTQKIEELQIH</sequence>
<dbReference type="Pfam" id="PF21895">
    <property type="entry name" value="MTHFR_C"/>
    <property type="match status" value="1"/>
</dbReference>
<reference evidence="11" key="2">
    <citation type="journal article" date="2008" name="Genome Biol.">
        <title>Improved genome assembly and evidence-based global gene model set for the chordate Ciona intestinalis: new insight into intron and operon populations.</title>
        <authorList>
            <person name="Satou Y."/>
            <person name="Mineta K."/>
            <person name="Ogasawara M."/>
            <person name="Sasakura Y."/>
            <person name="Shoguchi E."/>
            <person name="Ueno K."/>
            <person name="Yamada L."/>
            <person name="Matsumoto J."/>
            <person name="Wasserscheid J."/>
            <person name="Dewar K."/>
            <person name="Wiley G.B."/>
            <person name="Macmil S.L."/>
            <person name="Roe B.A."/>
            <person name="Zeller R.W."/>
            <person name="Hastings K.E."/>
            <person name="Lemaire P."/>
            <person name="Lindquist E."/>
            <person name="Endo T."/>
            <person name="Hotta K."/>
            <person name="Inaba K."/>
        </authorList>
    </citation>
    <scope>NUCLEOTIDE SEQUENCE [LARGE SCALE GENOMIC DNA]</scope>
    <source>
        <strain evidence="11">wild type</strain>
    </source>
</reference>
<evidence type="ECO:0000256" key="4">
    <source>
        <dbReference type="ARBA" id="ARBA00022630"/>
    </source>
</evidence>
<comment type="pathway">
    <text evidence="2 9">One-carbon metabolism; tetrahydrofolate interconversion.</text>
</comment>
<dbReference type="NCBIfam" id="TIGR00677">
    <property type="entry name" value="fadh2_euk"/>
    <property type="match status" value="1"/>
</dbReference>
<evidence type="ECO:0000256" key="6">
    <source>
        <dbReference type="ARBA" id="ARBA00023002"/>
    </source>
</evidence>
<dbReference type="AlphaFoldDB" id="F6RK00"/>
<dbReference type="STRING" id="7719.ENSCINP00000013160"/>
<dbReference type="GO" id="GO:0071949">
    <property type="term" value="F:FAD binding"/>
    <property type="evidence" value="ECO:0000318"/>
    <property type="project" value="GO_Central"/>
</dbReference>
<organism evidence="11 12">
    <name type="scientific">Ciona intestinalis</name>
    <name type="common">Transparent sea squirt</name>
    <name type="synonym">Ascidia intestinalis</name>
    <dbReference type="NCBI Taxonomy" id="7719"/>
    <lineage>
        <taxon>Eukaryota</taxon>
        <taxon>Metazoa</taxon>
        <taxon>Chordata</taxon>
        <taxon>Tunicata</taxon>
        <taxon>Ascidiacea</taxon>
        <taxon>Phlebobranchia</taxon>
        <taxon>Cionidae</taxon>
        <taxon>Ciona</taxon>
    </lineage>
</organism>
<comment type="similarity">
    <text evidence="3">Belongs to the methylenetetrahydrofolate reductase family.</text>
</comment>
<dbReference type="InterPro" id="IPR053806">
    <property type="entry name" value="MTHFR_C"/>
</dbReference>
<dbReference type="InterPro" id="IPR003171">
    <property type="entry name" value="Mehydrof_redctse-like"/>
</dbReference>
<dbReference type="InterPro" id="IPR029041">
    <property type="entry name" value="FAD-linked_oxidoreductase-like"/>
</dbReference>
<evidence type="ECO:0000256" key="9">
    <source>
        <dbReference type="RuleBase" id="RU004254"/>
    </source>
</evidence>
<dbReference type="GeneTree" id="ENSGT00390000012490"/>
<reference evidence="12" key="1">
    <citation type="journal article" date="2002" name="Science">
        <title>The draft genome of Ciona intestinalis: insights into chordate and vertebrate origins.</title>
        <authorList>
            <person name="Dehal P."/>
            <person name="Satou Y."/>
            <person name="Campbell R.K."/>
            <person name="Chapman J."/>
            <person name="Degnan B."/>
            <person name="De Tomaso A."/>
            <person name="Davidson B."/>
            <person name="Di Gregorio A."/>
            <person name="Gelpke M."/>
            <person name="Goodstein D.M."/>
            <person name="Harafuji N."/>
            <person name="Hastings K.E."/>
            <person name="Ho I."/>
            <person name="Hotta K."/>
            <person name="Huang W."/>
            <person name="Kawashima T."/>
            <person name="Lemaire P."/>
            <person name="Martinez D."/>
            <person name="Meinertzhagen I.A."/>
            <person name="Necula S."/>
            <person name="Nonaka M."/>
            <person name="Putnam N."/>
            <person name="Rash S."/>
            <person name="Saiga H."/>
            <person name="Satake M."/>
            <person name="Terry A."/>
            <person name="Yamada L."/>
            <person name="Wang H.G."/>
            <person name="Awazu S."/>
            <person name="Azumi K."/>
            <person name="Boore J."/>
            <person name="Branno M."/>
            <person name="Chin-Bow S."/>
            <person name="DeSantis R."/>
            <person name="Doyle S."/>
            <person name="Francino P."/>
            <person name="Keys D.N."/>
            <person name="Haga S."/>
            <person name="Hayashi H."/>
            <person name="Hino K."/>
            <person name="Imai K.S."/>
            <person name="Inaba K."/>
            <person name="Kano S."/>
            <person name="Kobayashi K."/>
            <person name="Kobayashi M."/>
            <person name="Lee B.I."/>
            <person name="Makabe K.W."/>
            <person name="Manohar C."/>
            <person name="Matassi G."/>
            <person name="Medina M."/>
            <person name="Mochizuki Y."/>
            <person name="Mount S."/>
            <person name="Morishita T."/>
            <person name="Miura S."/>
            <person name="Nakayama A."/>
            <person name="Nishizaka S."/>
            <person name="Nomoto H."/>
            <person name="Ohta F."/>
            <person name="Oishi K."/>
            <person name="Rigoutsos I."/>
            <person name="Sano M."/>
            <person name="Sasaki A."/>
            <person name="Sasakura Y."/>
            <person name="Shoguchi E."/>
            <person name="Shin-i T."/>
            <person name="Spagnuolo A."/>
            <person name="Stainier D."/>
            <person name="Suzuki M.M."/>
            <person name="Tassy O."/>
            <person name="Takatori N."/>
            <person name="Tokuoka M."/>
            <person name="Yagi K."/>
            <person name="Yoshizaki F."/>
            <person name="Wada S."/>
            <person name="Zhang C."/>
            <person name="Hyatt P.D."/>
            <person name="Larimer F."/>
            <person name="Detter C."/>
            <person name="Doggett N."/>
            <person name="Glavina T."/>
            <person name="Hawkins T."/>
            <person name="Richardson P."/>
            <person name="Lucas S."/>
            <person name="Kohara Y."/>
            <person name="Levine M."/>
            <person name="Satoh N."/>
            <person name="Rokhsar D.S."/>
        </authorList>
    </citation>
    <scope>NUCLEOTIDE SEQUENCE [LARGE SCALE GENOMIC DNA]</scope>
</reference>
<dbReference type="FunCoup" id="F6RK00">
    <property type="interactions" value="10"/>
</dbReference>
<dbReference type="Pfam" id="PF02219">
    <property type="entry name" value="MTHFR"/>
    <property type="match status" value="1"/>
</dbReference>
<evidence type="ECO:0000313" key="12">
    <source>
        <dbReference type="Proteomes" id="UP000008144"/>
    </source>
</evidence>
<accession>F6RK00</accession>
<dbReference type="InParanoid" id="F6RK00"/>
<evidence type="ECO:0000259" key="10">
    <source>
        <dbReference type="Pfam" id="PF21895"/>
    </source>
</evidence>
<dbReference type="InterPro" id="IPR004621">
    <property type="entry name" value="Fadh2_euk"/>
</dbReference>
<evidence type="ECO:0000256" key="1">
    <source>
        <dbReference type="ARBA" id="ARBA00001974"/>
    </source>
</evidence>
<dbReference type="Proteomes" id="UP000008144">
    <property type="component" value="Chromosome 10"/>
</dbReference>
<protein>
    <recommendedName>
        <fullName evidence="7">methylenetetrahydrofolate reductase (NADPH)</fullName>
        <ecNumber evidence="7">1.5.1.53</ecNumber>
    </recommendedName>
</protein>
<keyword evidence="12" id="KW-1185">Reference proteome</keyword>
<evidence type="ECO:0000256" key="7">
    <source>
        <dbReference type="ARBA" id="ARBA00034530"/>
    </source>
</evidence>
<evidence type="ECO:0000256" key="2">
    <source>
        <dbReference type="ARBA" id="ARBA00004777"/>
    </source>
</evidence>
<dbReference type="PANTHER" id="PTHR45754">
    <property type="entry name" value="METHYLENETETRAHYDROFOLATE REDUCTASE"/>
    <property type="match status" value="1"/>
</dbReference>
<dbReference type="EC" id="1.5.1.53" evidence="7"/>
<keyword evidence="6" id="KW-0560">Oxidoreductase</keyword>
<dbReference type="EMBL" id="EAAA01000610">
    <property type="status" value="NOT_ANNOTATED_CDS"/>
    <property type="molecule type" value="Genomic_DNA"/>
</dbReference>
<dbReference type="PANTHER" id="PTHR45754:SF3">
    <property type="entry name" value="METHYLENETETRAHYDROFOLATE REDUCTASE (NADPH)"/>
    <property type="match status" value="1"/>
</dbReference>
<dbReference type="GO" id="GO:0035999">
    <property type="term" value="P:tetrahydrofolate interconversion"/>
    <property type="evidence" value="ECO:0000318"/>
    <property type="project" value="GO_Central"/>
</dbReference>
<dbReference type="Gene3D" id="3.20.20.220">
    <property type="match status" value="1"/>
</dbReference>
<comment type="cofactor">
    <cofactor evidence="1">
        <name>FAD</name>
        <dbReference type="ChEBI" id="CHEBI:57692"/>
    </cofactor>
</comment>
<reference evidence="11" key="3">
    <citation type="submission" date="2025-08" db="UniProtKB">
        <authorList>
            <consortium name="Ensembl"/>
        </authorList>
    </citation>
    <scope>IDENTIFICATION</scope>
</reference>
<dbReference type="GO" id="GO:0106313">
    <property type="term" value="F:methylenetetrahydrofolate reductase (NADPH) activity"/>
    <property type="evidence" value="ECO:0007669"/>
    <property type="project" value="UniProtKB-EC"/>
</dbReference>
<name>F6RK00_CIOIN</name>
<dbReference type="HOGENOM" id="CLU_025841_2_2_1"/>